<comment type="caution">
    <text evidence="1">The sequence shown here is derived from an EMBL/GenBank/DDBJ whole genome shotgun (WGS) entry which is preliminary data.</text>
</comment>
<protein>
    <submittedName>
        <fullName evidence="1">Uncharacterized protein</fullName>
    </submittedName>
</protein>
<reference evidence="1 2" key="1">
    <citation type="journal article" date="2019" name="Int. J. Syst. Evol. Microbiol.">
        <title>The Global Catalogue of Microorganisms (GCM) 10K type strain sequencing project: providing services to taxonomists for standard genome sequencing and annotation.</title>
        <authorList>
            <consortium name="The Broad Institute Genomics Platform"/>
            <consortium name="The Broad Institute Genome Sequencing Center for Infectious Disease"/>
            <person name="Wu L."/>
            <person name="Ma J."/>
        </authorList>
    </citation>
    <scope>NUCLEOTIDE SEQUENCE [LARGE SCALE GENOMIC DNA]</scope>
    <source>
        <strain evidence="1 2">JCM 4087</strain>
    </source>
</reference>
<dbReference type="Proteomes" id="UP001501102">
    <property type="component" value="Unassembled WGS sequence"/>
</dbReference>
<evidence type="ECO:0000313" key="2">
    <source>
        <dbReference type="Proteomes" id="UP001501102"/>
    </source>
</evidence>
<keyword evidence="2" id="KW-1185">Reference proteome</keyword>
<gene>
    <name evidence="1" type="ORF">GCM10020221_12420</name>
</gene>
<accession>A0ABN3WKJ1</accession>
<evidence type="ECO:0000313" key="1">
    <source>
        <dbReference type="EMBL" id="GAA2917732.1"/>
    </source>
</evidence>
<sequence length="293" mass="30196">MVGDHAQRDVGGVGGAVADAGQLGGLVDDDAQGVRLVHVAHALEDHGEALEAETGVDVLGGEVAEDREVLLAVAGTPLVLHEDQVPDLHVPLVVDGRAALGAELGAAVVVDLGAGAAGAGDAHGPEVVLLAQALDALGGDADHVAPDPLGLVVVLVDGDPELLGVETEAAVGHRGGQQLPGELDRALLEVVTEGEVAAHLEERAVPGGLADLLDVRRADALLHAGGAAERRLDFTEEIRLEGHHAGGDQEQRRVVRDERRRRHDGVSTLFEEAQPAAADFGGLHQWSSFRVSE</sequence>
<organism evidence="1 2">
    <name type="scientific">Streptomyces thioluteus</name>
    <dbReference type="NCBI Taxonomy" id="66431"/>
    <lineage>
        <taxon>Bacteria</taxon>
        <taxon>Bacillati</taxon>
        <taxon>Actinomycetota</taxon>
        <taxon>Actinomycetes</taxon>
        <taxon>Kitasatosporales</taxon>
        <taxon>Streptomycetaceae</taxon>
        <taxon>Streptomyces</taxon>
    </lineage>
</organism>
<dbReference type="EMBL" id="BAAAXZ010000045">
    <property type="protein sequence ID" value="GAA2917732.1"/>
    <property type="molecule type" value="Genomic_DNA"/>
</dbReference>
<proteinExistence type="predicted"/>
<name>A0ABN3WKJ1_STRTU</name>